<protein>
    <submittedName>
        <fullName evidence="2">Uncharacterized protein</fullName>
    </submittedName>
</protein>
<dbReference type="EMBL" id="WWCR01000004">
    <property type="protein sequence ID" value="MYM71758.1"/>
    <property type="molecule type" value="Genomic_DNA"/>
</dbReference>
<evidence type="ECO:0000256" key="1">
    <source>
        <dbReference type="SAM" id="MobiDB-lite"/>
    </source>
</evidence>
<evidence type="ECO:0000313" key="2">
    <source>
        <dbReference type="EMBL" id="MYM71758.1"/>
    </source>
</evidence>
<reference evidence="2 3" key="1">
    <citation type="submission" date="2019-12" db="EMBL/GenBank/DDBJ databases">
        <title>Novel species isolated from a subtropical stream in China.</title>
        <authorList>
            <person name="Lu H."/>
        </authorList>
    </citation>
    <scope>NUCLEOTIDE SEQUENCE [LARGE SCALE GENOMIC DNA]</scope>
    <source>
        <strain evidence="2 3">FT134W</strain>
    </source>
</reference>
<comment type="caution">
    <text evidence="2">The sequence shown here is derived from an EMBL/GenBank/DDBJ whole genome shotgun (WGS) entry which is preliminary data.</text>
</comment>
<feature type="region of interest" description="Disordered" evidence="1">
    <location>
        <begin position="126"/>
        <end position="157"/>
    </location>
</feature>
<gene>
    <name evidence="2" type="ORF">GTP56_06040</name>
</gene>
<proteinExistence type="predicted"/>
<dbReference type="AlphaFoldDB" id="A0A7X4GY16"/>
<sequence length="157" mass="17630">MTAHKQTISKADAANRQLDVAIRMYLSGGDRVAVHTLACAAREIYEKHCKMAGIQRFYDEIAATYPDSTQKQVFDILNSTRNFLKHPDADGNQVFSWRRLYQQGRLGVPMSLRDEGLLPVVLAPTAPAPSKPFKTSLSRRLHSSSPKRAPKSRHKAR</sequence>
<organism evidence="2 3">
    <name type="scientific">Duganella margarita</name>
    <dbReference type="NCBI Taxonomy" id="2692170"/>
    <lineage>
        <taxon>Bacteria</taxon>
        <taxon>Pseudomonadati</taxon>
        <taxon>Pseudomonadota</taxon>
        <taxon>Betaproteobacteria</taxon>
        <taxon>Burkholderiales</taxon>
        <taxon>Oxalobacteraceae</taxon>
        <taxon>Telluria group</taxon>
        <taxon>Duganella</taxon>
    </lineage>
</organism>
<evidence type="ECO:0000313" key="3">
    <source>
        <dbReference type="Proteomes" id="UP000469734"/>
    </source>
</evidence>
<dbReference type="RefSeq" id="WP_161049398.1">
    <property type="nucleotide sequence ID" value="NZ_WWCR01000004.1"/>
</dbReference>
<name>A0A7X4GY16_9BURK</name>
<feature type="compositionally biased region" description="Basic residues" evidence="1">
    <location>
        <begin position="148"/>
        <end position="157"/>
    </location>
</feature>
<accession>A0A7X4GY16</accession>
<dbReference type="Proteomes" id="UP000469734">
    <property type="component" value="Unassembled WGS sequence"/>
</dbReference>